<dbReference type="Proteomes" id="UP000836788">
    <property type="component" value="Chromosome 17"/>
</dbReference>
<gene>
    <name evidence="8" type="ORF">PTTT1_LOCUS19641</name>
</gene>
<keyword evidence="3" id="KW-0347">Helicase</keyword>
<dbReference type="GO" id="GO:0003724">
    <property type="term" value="F:RNA helicase activity"/>
    <property type="evidence" value="ECO:0007669"/>
    <property type="project" value="InterPro"/>
</dbReference>
<keyword evidence="1" id="KW-0547">Nucleotide-binding</keyword>
<dbReference type="EMBL" id="OU594958">
    <property type="protein sequence ID" value="CAG9282437.1"/>
    <property type="molecule type" value="Genomic_DNA"/>
</dbReference>
<feature type="domain" description="Helicase ATP-binding" evidence="6">
    <location>
        <begin position="32"/>
        <end position="98"/>
    </location>
</feature>
<reference evidence="8" key="1">
    <citation type="submission" date="2022-02" db="EMBL/GenBank/DDBJ databases">
        <authorList>
            <person name="Giguere J D."/>
        </authorList>
    </citation>
    <scope>NUCLEOTIDE SEQUENCE</scope>
    <source>
        <strain evidence="8">CCAP 1055/1</strain>
    </source>
</reference>
<sequence>TFATLRLSPAAGRALGRAQFDTPTPIQAEALPRLARQRESLLLHAETGSGKTLAYVLPITERLWLEATPSGWESGSSSSDTPSFAVILTPTRELAAQV</sequence>
<evidence type="ECO:0000256" key="5">
    <source>
        <dbReference type="PROSITE-ProRule" id="PRU00552"/>
    </source>
</evidence>
<evidence type="ECO:0000256" key="3">
    <source>
        <dbReference type="ARBA" id="ARBA00022806"/>
    </source>
</evidence>
<evidence type="ECO:0000259" key="6">
    <source>
        <dbReference type="PROSITE" id="PS51192"/>
    </source>
</evidence>
<dbReference type="InterPro" id="IPR050079">
    <property type="entry name" value="DEAD_box_RNA_helicase"/>
</dbReference>
<dbReference type="Gene3D" id="3.40.50.300">
    <property type="entry name" value="P-loop containing nucleotide triphosphate hydrolases"/>
    <property type="match status" value="1"/>
</dbReference>
<dbReference type="GO" id="GO:0003676">
    <property type="term" value="F:nucleic acid binding"/>
    <property type="evidence" value="ECO:0007669"/>
    <property type="project" value="InterPro"/>
</dbReference>
<protein>
    <submittedName>
        <fullName evidence="8">Uncharacterized protein</fullName>
    </submittedName>
</protein>
<accession>A0A8J9TBJ5</accession>
<evidence type="ECO:0000256" key="1">
    <source>
        <dbReference type="ARBA" id="ARBA00022741"/>
    </source>
</evidence>
<feature type="non-terminal residue" evidence="8">
    <location>
        <position position="1"/>
    </location>
</feature>
<dbReference type="PANTHER" id="PTHR47959:SF1">
    <property type="entry name" value="ATP-DEPENDENT RNA HELICASE DBPA"/>
    <property type="match status" value="1"/>
</dbReference>
<evidence type="ECO:0000259" key="7">
    <source>
        <dbReference type="PROSITE" id="PS51195"/>
    </source>
</evidence>
<feature type="short sequence motif" description="Q motif" evidence="5">
    <location>
        <begin position="1"/>
        <end position="28"/>
    </location>
</feature>
<dbReference type="PROSITE" id="PS51195">
    <property type="entry name" value="Q_MOTIF"/>
    <property type="match status" value="1"/>
</dbReference>
<dbReference type="GO" id="GO:0016787">
    <property type="term" value="F:hydrolase activity"/>
    <property type="evidence" value="ECO:0007669"/>
    <property type="project" value="UniProtKB-KW"/>
</dbReference>
<dbReference type="SUPFAM" id="SSF52540">
    <property type="entry name" value="P-loop containing nucleoside triphosphate hydrolases"/>
    <property type="match status" value="1"/>
</dbReference>
<organism evidence="8">
    <name type="scientific">Phaeodactylum tricornutum</name>
    <name type="common">Diatom</name>
    <dbReference type="NCBI Taxonomy" id="2850"/>
    <lineage>
        <taxon>Eukaryota</taxon>
        <taxon>Sar</taxon>
        <taxon>Stramenopiles</taxon>
        <taxon>Ochrophyta</taxon>
        <taxon>Bacillariophyta</taxon>
        <taxon>Bacillariophyceae</taxon>
        <taxon>Bacillariophycidae</taxon>
        <taxon>Naviculales</taxon>
        <taxon>Phaeodactylaceae</taxon>
        <taxon>Phaeodactylum</taxon>
    </lineage>
</organism>
<dbReference type="PROSITE" id="PS51192">
    <property type="entry name" value="HELICASE_ATP_BIND_1"/>
    <property type="match status" value="1"/>
</dbReference>
<evidence type="ECO:0000313" key="8">
    <source>
        <dbReference type="EMBL" id="CAG9282437.1"/>
    </source>
</evidence>
<keyword evidence="4" id="KW-0067">ATP-binding</keyword>
<evidence type="ECO:0000256" key="4">
    <source>
        <dbReference type="ARBA" id="ARBA00022840"/>
    </source>
</evidence>
<name>A0A8J9TBJ5_PHATR</name>
<feature type="non-terminal residue" evidence="8">
    <location>
        <position position="98"/>
    </location>
</feature>
<dbReference type="InterPro" id="IPR011545">
    <property type="entry name" value="DEAD/DEAH_box_helicase_dom"/>
</dbReference>
<dbReference type="GO" id="GO:0005829">
    <property type="term" value="C:cytosol"/>
    <property type="evidence" value="ECO:0007669"/>
    <property type="project" value="TreeGrafter"/>
</dbReference>
<dbReference type="PANTHER" id="PTHR47959">
    <property type="entry name" value="ATP-DEPENDENT RNA HELICASE RHLE-RELATED"/>
    <property type="match status" value="1"/>
</dbReference>
<dbReference type="Pfam" id="PF00270">
    <property type="entry name" value="DEAD"/>
    <property type="match status" value="1"/>
</dbReference>
<dbReference type="InterPro" id="IPR027417">
    <property type="entry name" value="P-loop_NTPase"/>
</dbReference>
<feature type="domain" description="DEAD-box RNA helicase Q" evidence="7">
    <location>
        <begin position="1"/>
        <end position="28"/>
    </location>
</feature>
<keyword evidence="2" id="KW-0378">Hydrolase</keyword>
<dbReference type="AlphaFoldDB" id="A0A8J9TBJ5"/>
<evidence type="ECO:0000256" key="2">
    <source>
        <dbReference type="ARBA" id="ARBA00022801"/>
    </source>
</evidence>
<proteinExistence type="predicted"/>
<dbReference type="GO" id="GO:0005524">
    <property type="term" value="F:ATP binding"/>
    <property type="evidence" value="ECO:0007669"/>
    <property type="project" value="UniProtKB-KW"/>
</dbReference>
<dbReference type="InterPro" id="IPR014001">
    <property type="entry name" value="Helicase_ATP-bd"/>
</dbReference>
<dbReference type="InterPro" id="IPR014014">
    <property type="entry name" value="RNA_helicase_DEAD_Q_motif"/>
</dbReference>